<sequence length="194" mass="22950">MAMETRYDKFEFFKNSLSSLKETSKDSDSKEISYMTESDLQVVNFDKVKEKYAKKLGVSETPCSNDALYLSEAGNYYFIEFKNGKIQSNVIYNVYNKIYDSLLIFTDIVDERVSFCRNNVNFILVYNEEKNPNNTDVKEDKSRVAIGKHFMKKGGKRFVRFNLEKFEKLYFHAVYTYTESEFEQEFVQKYSIND</sequence>
<evidence type="ECO:0000313" key="2">
    <source>
        <dbReference type="Proteomes" id="UP000266391"/>
    </source>
</evidence>
<dbReference type="AlphaFoldDB" id="A0A396AGM1"/>
<dbReference type="Proteomes" id="UP000266391">
    <property type="component" value="Unassembled WGS sequence"/>
</dbReference>
<comment type="caution">
    <text evidence="1">The sequence shown here is derived from an EMBL/GenBank/DDBJ whole genome shotgun (WGS) entry which is preliminary data.</text>
</comment>
<organism evidence="1 2">
    <name type="scientific">Roseburia inulinivorans</name>
    <dbReference type="NCBI Taxonomy" id="360807"/>
    <lineage>
        <taxon>Bacteria</taxon>
        <taxon>Bacillati</taxon>
        <taxon>Bacillota</taxon>
        <taxon>Clostridia</taxon>
        <taxon>Lachnospirales</taxon>
        <taxon>Lachnospiraceae</taxon>
        <taxon>Roseburia</taxon>
    </lineage>
</organism>
<evidence type="ECO:0000313" key="1">
    <source>
        <dbReference type="EMBL" id="RHD05927.1"/>
    </source>
</evidence>
<proteinExistence type="predicted"/>
<gene>
    <name evidence="1" type="ORF">DW813_02130</name>
</gene>
<dbReference type="EMBL" id="QSIQ01000002">
    <property type="protein sequence ID" value="RHD05927.1"/>
    <property type="molecule type" value="Genomic_DNA"/>
</dbReference>
<accession>A0A396AGM1</accession>
<name>A0A396AGM1_9FIRM</name>
<reference evidence="1 2" key="1">
    <citation type="submission" date="2018-08" db="EMBL/GenBank/DDBJ databases">
        <title>A genome reference for cultivated species of the human gut microbiota.</title>
        <authorList>
            <person name="Zou Y."/>
            <person name="Xue W."/>
            <person name="Luo G."/>
        </authorList>
    </citation>
    <scope>NUCLEOTIDE SEQUENCE [LARGE SCALE GENOMIC DNA]</scope>
    <source>
        <strain evidence="1 2">AM32-8LB</strain>
    </source>
</reference>
<protein>
    <submittedName>
        <fullName evidence="1">Uncharacterized protein</fullName>
    </submittedName>
</protein>